<dbReference type="EMBL" id="BNCP01000006">
    <property type="protein sequence ID" value="GIL74371.1"/>
    <property type="molecule type" value="Genomic_DNA"/>
</dbReference>
<dbReference type="PANTHER" id="PTHR45778">
    <property type="entry name" value="PURPLE ACID PHOSPHATASE-RELATED"/>
    <property type="match status" value="1"/>
</dbReference>
<evidence type="ECO:0000256" key="5">
    <source>
        <dbReference type="ARBA" id="ARBA00022729"/>
    </source>
</evidence>
<dbReference type="InterPro" id="IPR040974">
    <property type="entry name" value="Fn3_PAP"/>
</dbReference>
<dbReference type="InterPro" id="IPR029052">
    <property type="entry name" value="Metallo-depent_PP-like"/>
</dbReference>
<proteinExistence type="inferred from homology"/>
<dbReference type="Pfam" id="PF00149">
    <property type="entry name" value="Metallophos"/>
    <property type="match status" value="1"/>
</dbReference>
<dbReference type="SUPFAM" id="SSF49363">
    <property type="entry name" value="Purple acid phosphatase, N-terminal domain"/>
    <property type="match status" value="1"/>
</dbReference>
<dbReference type="GO" id="GO:0046872">
    <property type="term" value="F:metal ion binding"/>
    <property type="evidence" value="ECO:0007669"/>
    <property type="project" value="InterPro"/>
</dbReference>
<keyword evidence="13" id="KW-1185">Reference proteome</keyword>
<evidence type="ECO:0000259" key="11">
    <source>
        <dbReference type="Pfam" id="PF17808"/>
    </source>
</evidence>
<dbReference type="InterPro" id="IPR008963">
    <property type="entry name" value="Purple_acid_Pase-like_N"/>
</dbReference>
<evidence type="ECO:0000256" key="2">
    <source>
        <dbReference type="ARBA" id="ARBA00008723"/>
    </source>
</evidence>
<dbReference type="Gene3D" id="2.60.40.380">
    <property type="entry name" value="Purple acid phosphatase-like, N-terminal"/>
    <property type="match status" value="1"/>
</dbReference>
<keyword evidence="7" id="KW-0378">Hydrolase</keyword>
<comment type="catalytic activity">
    <reaction evidence="7">
        <text>a phosphate monoester + H2O = an alcohol + phosphate</text>
        <dbReference type="Rhea" id="RHEA:15017"/>
        <dbReference type="ChEBI" id="CHEBI:15377"/>
        <dbReference type="ChEBI" id="CHEBI:30879"/>
        <dbReference type="ChEBI" id="CHEBI:43474"/>
        <dbReference type="ChEBI" id="CHEBI:67140"/>
        <dbReference type="EC" id="3.1.3.2"/>
    </reaction>
</comment>
<dbReference type="InterPro" id="IPR025733">
    <property type="entry name" value="PAPs_C"/>
</dbReference>
<keyword evidence="4" id="KW-0964">Secreted</keyword>
<accession>A0A8J4D6Z7</accession>
<feature type="chain" id="PRO_5042621191" description="Purple acid phosphatase" evidence="7">
    <location>
        <begin position="23"/>
        <end position="650"/>
    </location>
</feature>
<feature type="domain" description="Calcineurin-like phosphoesterase" evidence="8">
    <location>
        <begin position="332"/>
        <end position="548"/>
    </location>
</feature>
<dbReference type="GO" id="GO:0003993">
    <property type="term" value="F:acid phosphatase activity"/>
    <property type="evidence" value="ECO:0007669"/>
    <property type="project" value="UniProtKB-EC"/>
</dbReference>
<evidence type="ECO:0000256" key="6">
    <source>
        <dbReference type="ARBA" id="ARBA00023180"/>
    </source>
</evidence>
<dbReference type="EC" id="3.1.3.2" evidence="7"/>
<comment type="subcellular location">
    <subcellularLocation>
        <location evidence="1">Secreted</location>
    </subcellularLocation>
</comment>
<comment type="similarity">
    <text evidence="2 7">Belongs to the metallophosphoesterase superfamily. Purple acid phosphatase family.</text>
</comment>
<dbReference type="Pfam" id="PF16656">
    <property type="entry name" value="Pur_ac_phosph_N"/>
    <property type="match status" value="1"/>
</dbReference>
<gene>
    <name evidence="12" type="ORF">Vretifemale_4298</name>
</gene>
<evidence type="ECO:0000259" key="8">
    <source>
        <dbReference type="Pfam" id="PF00149"/>
    </source>
</evidence>
<dbReference type="OrthoDB" id="45007at2759"/>
<dbReference type="Pfam" id="PF14008">
    <property type="entry name" value="Metallophos_C"/>
    <property type="match status" value="1"/>
</dbReference>
<feature type="domain" description="Purple acid phosphatase Fn3-like" evidence="11">
    <location>
        <begin position="91"/>
        <end position="192"/>
    </location>
</feature>
<evidence type="ECO:0000256" key="1">
    <source>
        <dbReference type="ARBA" id="ARBA00004613"/>
    </source>
</evidence>
<keyword evidence="5 7" id="KW-0732">Signal</keyword>
<evidence type="ECO:0000256" key="7">
    <source>
        <dbReference type="RuleBase" id="RU361203"/>
    </source>
</evidence>
<evidence type="ECO:0000259" key="9">
    <source>
        <dbReference type="Pfam" id="PF14008"/>
    </source>
</evidence>
<evidence type="ECO:0000259" key="10">
    <source>
        <dbReference type="Pfam" id="PF16656"/>
    </source>
</evidence>
<protein>
    <recommendedName>
        <fullName evidence="7">Purple acid phosphatase</fullName>
        <ecNumber evidence="7">3.1.3.2</ecNumber>
    </recommendedName>
</protein>
<dbReference type="InterPro" id="IPR004843">
    <property type="entry name" value="Calcineurin-like_PHP"/>
</dbReference>
<keyword evidence="6" id="KW-0325">Glycoprotein</keyword>
<feature type="domain" description="Purple acid phosphatase C-terminal" evidence="9">
    <location>
        <begin position="570"/>
        <end position="629"/>
    </location>
</feature>
<dbReference type="Pfam" id="PF17808">
    <property type="entry name" value="fn3_PAP"/>
    <property type="match status" value="1"/>
</dbReference>
<feature type="domain" description="Purple acid phosphatase N-terminal" evidence="10">
    <location>
        <begin position="199"/>
        <end position="318"/>
    </location>
</feature>
<name>A0A8J4D6Z7_9CHLO</name>
<dbReference type="GO" id="GO:0005576">
    <property type="term" value="C:extracellular region"/>
    <property type="evidence" value="ECO:0007669"/>
    <property type="project" value="UniProtKB-SubCell"/>
</dbReference>
<feature type="signal peptide" evidence="7">
    <location>
        <begin position="1"/>
        <end position="22"/>
    </location>
</feature>
<comment type="caution">
    <text evidence="12">The sequence shown here is derived from an EMBL/GenBank/DDBJ whole genome shotgun (WGS) entry which is preliminary data.</text>
</comment>
<evidence type="ECO:0000313" key="13">
    <source>
        <dbReference type="Proteomes" id="UP000747110"/>
    </source>
</evidence>
<evidence type="ECO:0000256" key="3">
    <source>
        <dbReference type="ARBA" id="ARBA00011738"/>
    </source>
</evidence>
<sequence length="650" mass="72021">MSGYKRATVTLAVLSALVVARALTKDKVKRFASAAVISSRAALHGELPIENRTVQRLTDSTVDFRHTCTGLHQPLERLKVHAVKQSLDHEIKITPDRLVLARGSGEWFTVSWSGVADPKYDDWIALVVPADANLTETSPSKWKFAAGDPQHVVTGSGSLSFRLISYRVEVAFAVMRNGFDTPVEVARSLPIKVLRPNEPLQVHLALTGDPREMRVQWNTRDAGLKPQVRWGPESVRYDGGDTDAYGSDSGPSYPFSSAADTNRYGVEDMCGGAATSVGWVDAGHHHVALMSGLKPATRFYYRVGDPNGGGGWSQEFSFLSSPDAFPDTTVYILAVADMGQAEADGSLEGSEMMPSRNTTRRMAQDATSTPYSLLLHLGDISYARGYSTQWDNFMHQIEPLAAHMPYMVAPGNHERDWPGSGDFFGVQDSGGECGVAYERRFPMPYPGKDKLWYAFAYGPIFFIHYSTEHPFGPGSEQYEFMVKTLRSVDRRRTPWLVVGGHRPIYVASTNANWPDGDQPVSQLLRDAFEDLFMAHSVDMTLQGHHHSYQRTCPLYRGACQKNNDDGTATAPLHLVIGHAGAGLSLNIVEPPPAWLKNLGLWWGYVRMKVSQSHLLVEVVGDDNGQLMDSFELRKPADWGDRYMEHKRMIG</sequence>
<dbReference type="InterPro" id="IPR041792">
    <property type="entry name" value="MPP_PAP"/>
</dbReference>
<dbReference type="InterPro" id="IPR015914">
    <property type="entry name" value="PAPs_N"/>
</dbReference>
<evidence type="ECO:0000313" key="12">
    <source>
        <dbReference type="EMBL" id="GIL74371.1"/>
    </source>
</evidence>
<comment type="subunit">
    <text evidence="3">Homodimer.</text>
</comment>
<reference evidence="12" key="1">
    <citation type="journal article" date="2021" name="Proc. Natl. Acad. Sci. U.S.A.">
        <title>Three genomes in the algal genus Volvox reveal the fate of a haploid sex-determining region after a transition to homothallism.</title>
        <authorList>
            <person name="Yamamoto K."/>
            <person name="Hamaji T."/>
            <person name="Kawai-Toyooka H."/>
            <person name="Matsuzaki R."/>
            <person name="Takahashi F."/>
            <person name="Nishimura Y."/>
            <person name="Kawachi M."/>
            <person name="Noguchi H."/>
            <person name="Minakuchi Y."/>
            <person name="Umen J.G."/>
            <person name="Toyoda A."/>
            <person name="Nozaki H."/>
        </authorList>
    </citation>
    <scope>NUCLEOTIDE SEQUENCE</scope>
    <source>
        <strain evidence="12">NIES-3786</strain>
    </source>
</reference>
<dbReference type="SUPFAM" id="SSF56300">
    <property type="entry name" value="Metallo-dependent phosphatases"/>
    <property type="match status" value="1"/>
</dbReference>
<evidence type="ECO:0000256" key="4">
    <source>
        <dbReference type="ARBA" id="ARBA00022525"/>
    </source>
</evidence>
<organism evidence="12 13">
    <name type="scientific">Volvox reticuliferus</name>
    <dbReference type="NCBI Taxonomy" id="1737510"/>
    <lineage>
        <taxon>Eukaryota</taxon>
        <taxon>Viridiplantae</taxon>
        <taxon>Chlorophyta</taxon>
        <taxon>core chlorophytes</taxon>
        <taxon>Chlorophyceae</taxon>
        <taxon>CS clade</taxon>
        <taxon>Chlamydomonadales</taxon>
        <taxon>Volvocaceae</taxon>
        <taxon>Volvox</taxon>
    </lineage>
</organism>
<dbReference type="Gene3D" id="3.60.21.10">
    <property type="match status" value="1"/>
</dbReference>
<dbReference type="AlphaFoldDB" id="A0A8J4D6Z7"/>
<dbReference type="PANTHER" id="PTHR45778:SF3">
    <property type="entry name" value="PURPLE ACID PHOSPHATASE"/>
    <property type="match status" value="1"/>
</dbReference>
<dbReference type="Proteomes" id="UP000747110">
    <property type="component" value="Unassembled WGS sequence"/>
</dbReference>
<dbReference type="CDD" id="cd00839">
    <property type="entry name" value="MPP_PAPs"/>
    <property type="match status" value="1"/>
</dbReference>